<gene>
    <name evidence="2" type="ORF">AYR66_07050</name>
</gene>
<proteinExistence type="predicted"/>
<dbReference type="InterPro" id="IPR014710">
    <property type="entry name" value="RmlC-like_jellyroll"/>
</dbReference>
<comment type="caution">
    <text evidence="2">The sequence shown here is derived from an EMBL/GenBank/DDBJ whole genome shotgun (WGS) entry which is preliminary data.</text>
</comment>
<evidence type="ECO:0000259" key="1">
    <source>
        <dbReference type="Pfam" id="PF07883"/>
    </source>
</evidence>
<organism evidence="2 3">
    <name type="scientific">Noviherbaspirillum denitrificans</name>
    <dbReference type="NCBI Taxonomy" id="1968433"/>
    <lineage>
        <taxon>Bacteria</taxon>
        <taxon>Pseudomonadati</taxon>
        <taxon>Pseudomonadota</taxon>
        <taxon>Betaproteobacteria</taxon>
        <taxon>Burkholderiales</taxon>
        <taxon>Oxalobacteraceae</taxon>
        <taxon>Noviherbaspirillum</taxon>
    </lineage>
</organism>
<dbReference type="OrthoDB" id="2886949at2"/>
<name>A0A254TFF6_9BURK</name>
<dbReference type="AlphaFoldDB" id="A0A254TFF6"/>
<accession>A0A254TFF6</accession>
<dbReference type="Pfam" id="PF07883">
    <property type="entry name" value="Cupin_2"/>
    <property type="match status" value="1"/>
</dbReference>
<dbReference type="InterPro" id="IPR011051">
    <property type="entry name" value="RmlC_Cupin_sf"/>
</dbReference>
<evidence type="ECO:0000313" key="2">
    <source>
        <dbReference type="EMBL" id="OWW19293.1"/>
    </source>
</evidence>
<dbReference type="InterPro" id="IPR013096">
    <property type="entry name" value="Cupin_2"/>
</dbReference>
<dbReference type="EMBL" id="LSTO01000001">
    <property type="protein sequence ID" value="OWW19293.1"/>
    <property type="molecule type" value="Genomic_DNA"/>
</dbReference>
<dbReference type="Gene3D" id="2.60.120.10">
    <property type="entry name" value="Jelly Rolls"/>
    <property type="match status" value="1"/>
</dbReference>
<dbReference type="RefSeq" id="WP_088706209.1">
    <property type="nucleotide sequence ID" value="NZ_LSTO01000001.1"/>
</dbReference>
<dbReference type="Proteomes" id="UP000197535">
    <property type="component" value="Unassembled WGS sequence"/>
</dbReference>
<protein>
    <submittedName>
        <fullName evidence="2">Cupin</fullName>
    </submittedName>
</protein>
<keyword evidence="3" id="KW-1185">Reference proteome</keyword>
<dbReference type="SUPFAM" id="SSF51182">
    <property type="entry name" value="RmlC-like cupins"/>
    <property type="match status" value="1"/>
</dbReference>
<dbReference type="CDD" id="cd20299">
    <property type="entry name" value="cupin_YP766765-like"/>
    <property type="match status" value="1"/>
</dbReference>
<feature type="domain" description="Cupin type-2" evidence="1">
    <location>
        <begin position="40"/>
        <end position="107"/>
    </location>
</feature>
<evidence type="ECO:0000313" key="3">
    <source>
        <dbReference type="Proteomes" id="UP000197535"/>
    </source>
</evidence>
<reference evidence="2 3" key="1">
    <citation type="submission" date="2016-02" db="EMBL/GenBank/DDBJ databases">
        <authorList>
            <person name="Wen L."/>
            <person name="He K."/>
            <person name="Yang H."/>
        </authorList>
    </citation>
    <scope>NUCLEOTIDE SEQUENCE [LARGE SCALE GENOMIC DNA]</scope>
    <source>
        <strain evidence="2 3">TSA40</strain>
    </source>
</reference>
<sequence>MKVTRFADAKPYDAPNHYEMRALRLQGFQPGGPEHFWTGLSHFLPGGGAGPDASPLEKVYVVLTGEVTVRAAGEEVVLGPKDSCCIPGGEIREVKNLGNDVATMLVVMPYPENKA</sequence>